<dbReference type="OrthoDB" id="9799428at2"/>
<dbReference type="GO" id="GO:0051213">
    <property type="term" value="F:dioxygenase activity"/>
    <property type="evidence" value="ECO:0007669"/>
    <property type="project" value="UniProtKB-KW"/>
</dbReference>
<dbReference type="GO" id="GO:0016829">
    <property type="term" value="F:lyase activity"/>
    <property type="evidence" value="ECO:0007669"/>
    <property type="project" value="UniProtKB-KW"/>
</dbReference>
<name>A0A318J218_9BURK</name>
<dbReference type="Proteomes" id="UP000247792">
    <property type="component" value="Unassembled WGS sequence"/>
</dbReference>
<dbReference type="RefSeq" id="WP_110256678.1">
    <property type="nucleotide sequence ID" value="NZ_QJKB01000007.1"/>
</dbReference>
<keyword evidence="2" id="KW-0456">Lyase</keyword>
<protein>
    <submittedName>
        <fullName evidence="2">Catechol 2,3-dioxygenase-like lactoylglutathione lyase family enzyme</fullName>
    </submittedName>
</protein>
<dbReference type="SUPFAM" id="SSF54593">
    <property type="entry name" value="Glyoxalase/Bleomycin resistance protein/Dihydroxybiphenyl dioxygenase"/>
    <property type="match status" value="1"/>
</dbReference>
<organism evidence="2 3">
    <name type="scientific">Undibacterium pigrum</name>
    <dbReference type="NCBI Taxonomy" id="401470"/>
    <lineage>
        <taxon>Bacteria</taxon>
        <taxon>Pseudomonadati</taxon>
        <taxon>Pseudomonadota</taxon>
        <taxon>Betaproteobacteria</taxon>
        <taxon>Burkholderiales</taxon>
        <taxon>Oxalobacteraceae</taxon>
        <taxon>Undibacterium</taxon>
    </lineage>
</organism>
<dbReference type="AlphaFoldDB" id="A0A318J218"/>
<dbReference type="CDD" id="cd06587">
    <property type="entry name" value="VOC"/>
    <property type="match status" value="1"/>
</dbReference>
<reference evidence="2 3" key="1">
    <citation type="submission" date="2018-05" db="EMBL/GenBank/DDBJ databases">
        <title>Genomic Encyclopedia of Type Strains, Phase IV (KMG-IV): sequencing the most valuable type-strain genomes for metagenomic binning, comparative biology and taxonomic classification.</title>
        <authorList>
            <person name="Goeker M."/>
        </authorList>
    </citation>
    <scope>NUCLEOTIDE SEQUENCE [LARGE SCALE GENOMIC DNA]</scope>
    <source>
        <strain evidence="2 3">DSM 19792</strain>
    </source>
</reference>
<dbReference type="PANTHER" id="PTHR33993:SF5">
    <property type="entry name" value="GLYOXALASE"/>
    <property type="match status" value="1"/>
</dbReference>
<dbReference type="InterPro" id="IPR037523">
    <property type="entry name" value="VOC_core"/>
</dbReference>
<dbReference type="InterPro" id="IPR004360">
    <property type="entry name" value="Glyas_Fos-R_dOase_dom"/>
</dbReference>
<proteinExistence type="predicted"/>
<evidence type="ECO:0000259" key="1">
    <source>
        <dbReference type="PROSITE" id="PS51819"/>
    </source>
</evidence>
<comment type="caution">
    <text evidence="2">The sequence shown here is derived from an EMBL/GenBank/DDBJ whole genome shotgun (WGS) entry which is preliminary data.</text>
</comment>
<feature type="domain" description="VOC" evidence="1">
    <location>
        <begin position="6"/>
        <end position="121"/>
    </location>
</feature>
<dbReference type="Gene3D" id="3.10.180.10">
    <property type="entry name" value="2,3-Dihydroxybiphenyl 1,2-Dioxygenase, domain 1"/>
    <property type="match status" value="1"/>
</dbReference>
<evidence type="ECO:0000313" key="2">
    <source>
        <dbReference type="EMBL" id="PXX41444.1"/>
    </source>
</evidence>
<evidence type="ECO:0000313" key="3">
    <source>
        <dbReference type="Proteomes" id="UP000247792"/>
    </source>
</evidence>
<accession>A0A318J218</accession>
<keyword evidence="3" id="KW-1185">Reference proteome</keyword>
<keyword evidence="2" id="KW-0223">Dioxygenase</keyword>
<gene>
    <name evidence="2" type="ORF">DFR42_10795</name>
</gene>
<keyword evidence="2" id="KW-0560">Oxidoreductase</keyword>
<dbReference type="PROSITE" id="PS51819">
    <property type="entry name" value="VOC"/>
    <property type="match status" value="1"/>
</dbReference>
<dbReference type="EMBL" id="QJKB01000007">
    <property type="protein sequence ID" value="PXX41444.1"/>
    <property type="molecule type" value="Genomic_DNA"/>
</dbReference>
<dbReference type="Pfam" id="PF00903">
    <property type="entry name" value="Glyoxalase"/>
    <property type="match status" value="1"/>
</dbReference>
<dbReference type="PANTHER" id="PTHR33993">
    <property type="entry name" value="GLYOXALASE-RELATED"/>
    <property type="match status" value="1"/>
</dbReference>
<sequence>MKRVVGIGGVFFKAKDPKALGAWYRDHLGFDLSEWGGAVFEANGSNNEAKTAWSLFPGDSTYFAPSTQPFMINYRVDDLLALLAALREEGCDVDAKVDDSEYGKFGWVMDPEGNRVELWEPPKA</sequence>
<dbReference type="InterPro" id="IPR052164">
    <property type="entry name" value="Anthracycline_SecMetBiosynth"/>
</dbReference>
<dbReference type="InterPro" id="IPR029068">
    <property type="entry name" value="Glyas_Bleomycin-R_OHBP_Dase"/>
</dbReference>